<dbReference type="SUPFAM" id="SSF52540">
    <property type="entry name" value="P-loop containing nucleoside triphosphate hydrolases"/>
    <property type="match status" value="1"/>
</dbReference>
<gene>
    <name evidence="2" type="ORF">HO133_003951</name>
</gene>
<dbReference type="PANTHER" id="PTHR46082">
    <property type="entry name" value="ATP/GTP-BINDING PROTEIN-RELATED"/>
    <property type="match status" value="1"/>
</dbReference>
<feature type="region of interest" description="Disordered" evidence="1">
    <location>
        <begin position="1146"/>
        <end position="1167"/>
    </location>
</feature>
<evidence type="ECO:0000256" key="1">
    <source>
        <dbReference type="SAM" id="MobiDB-lite"/>
    </source>
</evidence>
<dbReference type="Gene3D" id="3.40.50.300">
    <property type="entry name" value="P-loop containing nucleotide triphosphate hydrolases"/>
    <property type="match status" value="1"/>
</dbReference>
<dbReference type="Pfam" id="PF13424">
    <property type="entry name" value="TPR_12"/>
    <property type="match status" value="3"/>
</dbReference>
<dbReference type="EMBL" id="JACCJB010000019">
    <property type="protein sequence ID" value="KAF6219484.1"/>
    <property type="molecule type" value="Genomic_DNA"/>
</dbReference>
<evidence type="ECO:0008006" key="4">
    <source>
        <dbReference type="Google" id="ProtNLM"/>
    </source>
</evidence>
<feature type="compositionally biased region" description="Polar residues" evidence="1">
    <location>
        <begin position="1002"/>
        <end position="1020"/>
    </location>
</feature>
<dbReference type="InterPro" id="IPR027417">
    <property type="entry name" value="P-loop_NTPase"/>
</dbReference>
<evidence type="ECO:0000313" key="3">
    <source>
        <dbReference type="Proteomes" id="UP000593566"/>
    </source>
</evidence>
<dbReference type="Gene3D" id="1.25.40.10">
    <property type="entry name" value="Tetratricopeptide repeat domain"/>
    <property type="match status" value="2"/>
</dbReference>
<feature type="compositionally biased region" description="Acidic residues" evidence="1">
    <location>
        <begin position="1146"/>
        <end position="1158"/>
    </location>
</feature>
<dbReference type="SUPFAM" id="SSF48452">
    <property type="entry name" value="TPR-like"/>
    <property type="match status" value="3"/>
</dbReference>
<dbReference type="GeneID" id="59332361"/>
<dbReference type="Proteomes" id="UP000593566">
    <property type="component" value="Unassembled WGS sequence"/>
</dbReference>
<feature type="region of interest" description="Disordered" evidence="1">
    <location>
        <begin position="987"/>
        <end position="1020"/>
    </location>
</feature>
<protein>
    <recommendedName>
        <fullName evidence="4">NB-ARC domain-containing protein</fullName>
    </recommendedName>
</protein>
<comment type="caution">
    <text evidence="2">The sequence shown here is derived from an EMBL/GenBank/DDBJ whole genome shotgun (WGS) entry which is preliminary data.</text>
</comment>
<evidence type="ECO:0000313" key="2">
    <source>
        <dbReference type="EMBL" id="KAF6219484.1"/>
    </source>
</evidence>
<keyword evidence="3" id="KW-1185">Reference proteome</keyword>
<dbReference type="InterPro" id="IPR053137">
    <property type="entry name" value="NLR-like"/>
</dbReference>
<dbReference type="PANTHER" id="PTHR46082:SF11">
    <property type="entry name" value="AAA+ ATPASE DOMAIN-CONTAINING PROTEIN-RELATED"/>
    <property type="match status" value="1"/>
</dbReference>
<reference evidence="2 3" key="1">
    <citation type="journal article" date="2020" name="Genomics">
        <title>Complete, high-quality genomes from long-read metagenomic sequencing of two wolf lichen thalli reveals enigmatic genome architecture.</title>
        <authorList>
            <person name="McKenzie S.K."/>
            <person name="Walston R.F."/>
            <person name="Allen J.L."/>
        </authorList>
    </citation>
    <scope>NUCLEOTIDE SEQUENCE [LARGE SCALE GENOMIC DNA]</scope>
    <source>
        <strain evidence="2">WasteWater1</strain>
    </source>
</reference>
<organism evidence="2 3">
    <name type="scientific">Letharia lupina</name>
    <dbReference type="NCBI Taxonomy" id="560253"/>
    <lineage>
        <taxon>Eukaryota</taxon>
        <taxon>Fungi</taxon>
        <taxon>Dikarya</taxon>
        <taxon>Ascomycota</taxon>
        <taxon>Pezizomycotina</taxon>
        <taxon>Lecanoromycetes</taxon>
        <taxon>OSLEUM clade</taxon>
        <taxon>Lecanoromycetidae</taxon>
        <taxon>Lecanorales</taxon>
        <taxon>Lecanorineae</taxon>
        <taxon>Parmeliaceae</taxon>
        <taxon>Letharia</taxon>
    </lineage>
</organism>
<sequence>MDKRKHPFALLYAHNESVFHEIAKCTTAILFFGTPQRGIERSNFTDVVGSLTQILPKETTRIVSALQEGSDTIARLHSEFGQQISKYKVVSFYETRETKLPSSSSALIVEKHSAVLDVTWESQVAVNTDHQNMCKFASREDYTYQKLLKSITSIPETQAVMHKVTRKNTNGNQYYVVPFHPTEEYTGKAYLGAMLKEKCLPSGRTEDFNKIFVLLGVGGIGKTQACLKFAQDWRESFWGVFWINGSTEASIQQSFFDIARAFGLERDIGAVKRQLSNAAECWLLIIDNFDDPSIGLSKFLPAGNQGSILISSRNYQSKIHETVGSYKVRYMDIRDAVELFHRTAGRFVPSDDTAGLRDVLSRVEMLWLEKIVLMLCHPLTICLAGAYIRNSTSTMEEYYESYHRKQHRLHVIQERSNNYPDSTLLPAWEISFEHIERLGTEVSRDAIELFDFFSFISCDEVDAEELLKQAWNNFMMLEKPSRFPRYQLRVLYNPTSTEWQPSRLQEALKLLASFSLLQQDRNTKKVSMHPPFRDYVTRRRNEEDSSKLSFITASTLASATSANFEELDYGFQEELLSQISFLLRRHNNDFASDISFGKWPEALSSFSMAFRNGGQRERALEFELTAMELRSRLLGSEHPDTLRSMNRVGRCLRELQRPQEAVALDTQVLESRKKLFSYEHPEIWESLECLATSYNMLGQLQDGVLLMEEVMAVKGLIFEEAHIERLTTMTHVASCYRGLGRYKEALNLEQRVFSRRRQTFGEGHPETLNSMRDLAVTYGELGQDHMAAELHKKALEVSLRVLGDRHPDSATSMHNLLVSYSKLGKHEEAAALAERVLDLRRGLLGNDHPDTLQAADTLAKAYDTTNRHRDALRLREQLLKLRARQLGTDHPATLRIMAGLAASNEKIGFYQNAIQLREELLLLSKQQLGPEHPDTLIVIADLATAYESTDRRPAAAELREFLLQTKDSTAGDHGTLNPIRNLDVGSASDTYSNSSDDETIGSKLSNVSKDPTISTQTSSGSDRVSVAERLAVAFEDDLNLLLSYEDSLLIMSRRRFVRSHMRLLKAYFKDVRITTSEHHQAIRYLCGVSQRRMIAEKICNRNSIDTTTQQAAKQTLGEPLQLSRFQLPGNPAGELTGLLNNELEEPTSLDDVSSDDSDGCDRDTSDSFDETNVTEVDRLVQLLLNHVSFSKYRDNLRSFIGRRYSPRTLRYALSLGNVNAVRGVIERHFEAVAKDEYDWLEELKSLGYGSYDIAELLLDDFNKTPWIFFHAPEPREVLGFQDLHRPNCVHQGVKEISSAPRLIMTDYENAEDVKRWIAEQCGIAGVVPKSRKLEDWTGDVTFAGDAQSVASITYFIAGSHFDMVSRVCGALQKFCGIVSYLRKKELCCNSFTLLHYAFGHDFPAIELSQVSFEHAFNLLVQTRLLLHNWESPGIVPKCLPELNRTADIIIKTVCDTRIHDREGELDFEKCFHTVSLAVQILSLGLYLYSQAHTGAVHPFFLVHPLLRIGLFGAQPPPLDSEKAHIYVSLSQLTCMAGVTGDLVAVFGSRRCSEAESAQRAYDLLASPEDLADTWDVRRLVTHGGRPDKHTINAVEIGDGLISSTDEFEKSTDHENPILRLHWSRIDEPVDLKKSFHLRSKALIGTTTVNAGCPVDEDQSWLLAQEQMETLGAEEDYWKVYSKQAGIQGGKYLVAAINVTWVRQPGTTLKHIHLGPDITLPFLQSDWGLQISCCTGAARRVSLCNLLADVAPILMDALVQKLPGWNSLQVRHNMAEALKGDHFRDWFDGLPRRLQGDAMHIIRYVLLTIQDTGIDRSNKNLVVAWPQKGNPLGCFKIPCRKTNSWALMLADSAHCATFAYVTPLCLETDECKCQKSESARWQNTTAVLNTAVSLFIDNRKVSAVSVKSWALRHEESYLIGKPGLILYGKVGTPTSLITVHNWARLYLSTSRIPKAFKRVKPERIREKQCTSTRSQQVMVLAKH</sequence>
<accession>A0A8H6F9E4</accession>
<proteinExistence type="predicted"/>
<name>A0A8H6F9E4_9LECA</name>
<dbReference type="InterPro" id="IPR011990">
    <property type="entry name" value="TPR-like_helical_dom_sf"/>
</dbReference>
<dbReference type="RefSeq" id="XP_037148919.1">
    <property type="nucleotide sequence ID" value="XM_037294872.1"/>
</dbReference>